<dbReference type="Proteomes" id="UP001473424">
    <property type="component" value="Chromosome"/>
</dbReference>
<dbReference type="InterPro" id="IPR016138">
    <property type="entry name" value="Ribosome_inactivat_prot_sub1"/>
</dbReference>
<evidence type="ECO:0000313" key="1">
    <source>
        <dbReference type="EMBL" id="BET38169.1"/>
    </source>
</evidence>
<dbReference type="InterPro" id="IPR036041">
    <property type="entry name" value="Ribosome-inact_prot_sf"/>
</dbReference>
<dbReference type="SUPFAM" id="SSF56371">
    <property type="entry name" value="Ribosome inactivating proteins (RIP)"/>
    <property type="match status" value="1"/>
</dbReference>
<sequence>MFKIKNYKIMKYFSPSYWFKLWVLSATLFNDKTIGINVKSIDNKKIKDWVSNNTSLESINEPNSFTNTSNYQSYSLNETNENINPFYQTELKTSTHKHRHKKSRRIKKQVMQHPRTSKEILQLNEKLIINQNNRREYQTSFQIIINELVDRGVLRRIRDLNLLVNPDFISEDNTILALNSESNYGYFRLPVEIRGEQNGQSFSRNLELVLRTDNLYVEGLMVNNNYYHFDFSNIDNRRQPAAVRDGSVPHLTRIDRTNNINLSNIRPDYIDLLPDELSHRIYWTDIYQAFLEISNIESISLYDNIRYSLGRVIVITAESLRFWSLHTHIIQQLINNNDGYIVLQRNIENPIYS</sequence>
<evidence type="ECO:0008006" key="3">
    <source>
        <dbReference type="Google" id="ProtNLM"/>
    </source>
</evidence>
<name>A0ABM8JLL4_9MOLU</name>
<proteinExistence type="predicted"/>
<protein>
    <recommendedName>
        <fullName evidence="3">Adhesin P123</fullName>
    </recommendedName>
</protein>
<keyword evidence="2" id="KW-1185">Reference proteome</keyword>
<organism evidence="1 2">
    <name type="scientific">Spiroplasma ixodetis</name>
    <dbReference type="NCBI Taxonomy" id="2141"/>
    <lineage>
        <taxon>Bacteria</taxon>
        <taxon>Bacillati</taxon>
        <taxon>Mycoplasmatota</taxon>
        <taxon>Mollicutes</taxon>
        <taxon>Entomoplasmatales</taxon>
        <taxon>Spiroplasmataceae</taxon>
        <taxon>Spiroplasma</taxon>
    </lineage>
</organism>
<dbReference type="Gene3D" id="3.40.420.10">
    <property type="entry name" value="Ricin (A subunit), domain 1"/>
    <property type="match status" value="1"/>
</dbReference>
<reference evidence="2" key="1">
    <citation type="journal article" date="2024" name="FEMS Microbiol. Lett.">
        <title>Genomic insights into Spiroplasma endosymbionts that induce male-killing and protective phenotypes in the pea aphid.</title>
        <authorList>
            <person name="Arai H."/>
            <person name="Legeai F."/>
            <person name="Kageyama D."/>
            <person name="Sugio A."/>
            <person name="Simon J.C."/>
        </authorList>
    </citation>
    <scope>NUCLEOTIDE SEQUENCE [LARGE SCALE GENOMIC DNA]</scope>
    <source>
        <strain evidence="2">sAp269</strain>
    </source>
</reference>
<gene>
    <name evidence="1" type="ORF">SAP269_07580</name>
</gene>
<accession>A0ABM8JLL4</accession>
<dbReference type="EMBL" id="AP028955">
    <property type="protein sequence ID" value="BET38169.1"/>
    <property type="molecule type" value="Genomic_DNA"/>
</dbReference>
<evidence type="ECO:0000313" key="2">
    <source>
        <dbReference type="Proteomes" id="UP001473424"/>
    </source>
</evidence>